<protein>
    <submittedName>
        <fullName evidence="4">Phosphoesterase</fullName>
    </submittedName>
</protein>
<evidence type="ECO:0000256" key="2">
    <source>
        <dbReference type="SAM" id="MobiDB-lite"/>
    </source>
</evidence>
<dbReference type="Proteomes" id="UP000248889">
    <property type="component" value="Unassembled WGS sequence"/>
</dbReference>
<keyword evidence="5" id="KW-1185">Reference proteome</keyword>
<comment type="caution">
    <text evidence="4">The sequence shown here is derived from an EMBL/GenBank/DDBJ whole genome shotgun (WGS) entry which is preliminary data.</text>
</comment>
<dbReference type="EMBL" id="QKYN01000027">
    <property type="protein sequence ID" value="RAG86445.1"/>
    <property type="molecule type" value="Genomic_DNA"/>
</dbReference>
<evidence type="ECO:0000259" key="3">
    <source>
        <dbReference type="SMART" id="SM00014"/>
    </source>
</evidence>
<keyword evidence="1" id="KW-0732">Signal</keyword>
<evidence type="ECO:0000256" key="1">
    <source>
        <dbReference type="ARBA" id="ARBA00022729"/>
    </source>
</evidence>
<evidence type="ECO:0000313" key="4">
    <source>
        <dbReference type="EMBL" id="RAG86445.1"/>
    </source>
</evidence>
<feature type="compositionally biased region" description="Low complexity" evidence="2">
    <location>
        <begin position="183"/>
        <end position="193"/>
    </location>
</feature>
<dbReference type="SUPFAM" id="SSF51126">
    <property type="entry name" value="Pectin lyase-like"/>
    <property type="match status" value="1"/>
</dbReference>
<dbReference type="Pfam" id="PF12951">
    <property type="entry name" value="PATR"/>
    <property type="match status" value="1"/>
</dbReference>
<dbReference type="InterPro" id="IPR006311">
    <property type="entry name" value="TAT_signal"/>
</dbReference>
<dbReference type="NCBIfam" id="TIGR02601">
    <property type="entry name" value="autotrns_rpt"/>
    <property type="match status" value="1"/>
</dbReference>
<proteinExistence type="predicted"/>
<dbReference type="SUPFAM" id="SSF48317">
    <property type="entry name" value="Acid phosphatase/Vanadium-dependent haloperoxidase"/>
    <property type="match status" value="1"/>
</dbReference>
<gene>
    <name evidence="4" type="ORF">DN069_06430</name>
</gene>
<accession>A0A2X0KBH4</accession>
<dbReference type="RefSeq" id="WP_111499858.1">
    <property type="nucleotide sequence ID" value="NZ_QKYN01000027.1"/>
</dbReference>
<dbReference type="AlphaFoldDB" id="A0A2X0KBH4"/>
<dbReference type="Pfam" id="PF01569">
    <property type="entry name" value="PAP2"/>
    <property type="match status" value="1"/>
</dbReference>
<dbReference type="PROSITE" id="PS51318">
    <property type="entry name" value="TAT"/>
    <property type="match status" value="1"/>
</dbReference>
<evidence type="ECO:0000313" key="5">
    <source>
        <dbReference type="Proteomes" id="UP000248889"/>
    </source>
</evidence>
<feature type="domain" description="Phosphatidic acid phosphatase type 2/haloperoxidase" evidence="3">
    <location>
        <begin position="201"/>
        <end position="336"/>
    </location>
</feature>
<dbReference type="InterPro" id="IPR013425">
    <property type="entry name" value="Autotrns_rpt"/>
</dbReference>
<organism evidence="4 5">
    <name type="scientific">Streptacidiphilus pinicola</name>
    <dbReference type="NCBI Taxonomy" id="2219663"/>
    <lineage>
        <taxon>Bacteria</taxon>
        <taxon>Bacillati</taxon>
        <taxon>Actinomycetota</taxon>
        <taxon>Actinomycetes</taxon>
        <taxon>Kitasatosporales</taxon>
        <taxon>Streptomycetaceae</taxon>
        <taxon>Streptacidiphilus</taxon>
    </lineage>
</organism>
<dbReference type="InterPro" id="IPR011050">
    <property type="entry name" value="Pectin_lyase_fold/virulence"/>
</dbReference>
<dbReference type="Gene3D" id="1.20.144.10">
    <property type="entry name" value="Phosphatidic acid phosphatase type 2/haloperoxidase"/>
    <property type="match status" value="1"/>
</dbReference>
<dbReference type="OrthoDB" id="9805301at2"/>
<name>A0A2X0KBH4_9ACTN</name>
<dbReference type="InterPro" id="IPR036938">
    <property type="entry name" value="PAP2/HPO_sf"/>
</dbReference>
<feature type="region of interest" description="Disordered" evidence="2">
    <location>
        <begin position="163"/>
        <end position="193"/>
    </location>
</feature>
<reference evidence="4 5" key="1">
    <citation type="submission" date="2018-06" db="EMBL/GenBank/DDBJ databases">
        <title>Streptacidiphilus pinicola sp. nov., isolated from pine grove soil.</title>
        <authorList>
            <person name="Roh S.G."/>
            <person name="Park S."/>
            <person name="Kim M.-K."/>
            <person name="Yun B.-R."/>
            <person name="Park J."/>
            <person name="Kim M.J."/>
            <person name="Kim Y.S."/>
            <person name="Kim S.B."/>
        </authorList>
    </citation>
    <scope>NUCLEOTIDE SEQUENCE [LARGE SCALE GENOMIC DNA]</scope>
    <source>
        <strain evidence="4 5">MMS16-CNU450</strain>
    </source>
</reference>
<dbReference type="SMART" id="SM00014">
    <property type="entry name" value="acidPPc"/>
    <property type="match status" value="1"/>
</dbReference>
<sequence length="649" mass="67560">MTTVQAIGISGRKIGRRDVLRGAVGVVLAGGSATALQGLSIGPASAAPRTPTAPDPLLPFVSHYTSNIAADLTPDTNAAVDILSGMARLWRTGVSWNDGTVLDREVLRANMRHSAEVTARRTAAEAKQAFLHDRQDQSYGMIDGLGPLAPLYKAGALAVTSVTDAPDGTPPGPVNDSVPPGSPAGSATGAGSPTSALGAVVTLVQTLRGSYSSSNPSKAAYAYPRPWRMTLDSGVVDTGTLDPFGYPVYDSPVQVAPQLLRQRSTTPATDGGFPSGHTNAFFLAGLAYAYAVPERFQELVTRAYDLADSRIVAGMHSAVDVIGGRVLGTALAAATLADPANSTVKAAARAQALACFTAATGTDADGLFAAAHTGSDDQYADREANAEAVARRRTYGLPRRGPCTVPMSVPQGAEVLLETRLPYLSAEQRREVLRTTALPSGHPVLDGPELWGRLDLFTAADGYGAFDDDVNVVLDATLHGFHAADRWRNDIDGPGGLTKGGSGTLTLAGRNRYRGGTRVREGVLVAEAPHALGTGDVELTSGTLRFTAGAAPRHLGGRYTQRGGTLDLTVSPACDTTLLDIEGSAALSEGAALTLRLAAHPRLGTLTVLRARRLTGTFASIDAVGHDGFVYVVEPRYDATSLTVRLHRS</sequence>
<dbReference type="InterPro" id="IPR000326">
    <property type="entry name" value="PAP2/HPO"/>
</dbReference>